<dbReference type="EMBL" id="JACEIK010003451">
    <property type="protein sequence ID" value="MCD9641763.1"/>
    <property type="molecule type" value="Genomic_DNA"/>
</dbReference>
<dbReference type="Proteomes" id="UP000823775">
    <property type="component" value="Unassembled WGS sequence"/>
</dbReference>
<accession>A0ABS8V3Y2</accession>
<name>A0ABS8V3Y2_DATST</name>
<evidence type="ECO:0000313" key="2">
    <source>
        <dbReference type="Proteomes" id="UP000823775"/>
    </source>
</evidence>
<gene>
    <name evidence="1" type="ORF">HAX54_028196</name>
</gene>
<feature type="non-terminal residue" evidence="1">
    <location>
        <position position="1"/>
    </location>
</feature>
<reference evidence="1 2" key="1">
    <citation type="journal article" date="2021" name="BMC Genomics">
        <title>Datura genome reveals duplications of psychoactive alkaloid biosynthetic genes and high mutation rate following tissue culture.</title>
        <authorList>
            <person name="Rajewski A."/>
            <person name="Carter-House D."/>
            <person name="Stajich J."/>
            <person name="Litt A."/>
        </authorList>
    </citation>
    <scope>NUCLEOTIDE SEQUENCE [LARGE SCALE GENOMIC DNA]</scope>
    <source>
        <strain evidence="1">AR-01</strain>
    </source>
</reference>
<proteinExistence type="predicted"/>
<evidence type="ECO:0008006" key="3">
    <source>
        <dbReference type="Google" id="ProtNLM"/>
    </source>
</evidence>
<comment type="caution">
    <text evidence="1">The sequence shown here is derived from an EMBL/GenBank/DDBJ whole genome shotgun (WGS) entry which is preliminary data.</text>
</comment>
<evidence type="ECO:0000313" key="1">
    <source>
        <dbReference type="EMBL" id="MCD9641763.1"/>
    </source>
</evidence>
<protein>
    <recommendedName>
        <fullName evidence="3">Reverse transcriptase domain-containing protein</fullName>
    </recommendedName>
</protein>
<keyword evidence="2" id="KW-1185">Reference proteome</keyword>
<organism evidence="1 2">
    <name type="scientific">Datura stramonium</name>
    <name type="common">Jimsonweed</name>
    <name type="synonym">Common thornapple</name>
    <dbReference type="NCBI Taxonomy" id="4076"/>
    <lineage>
        <taxon>Eukaryota</taxon>
        <taxon>Viridiplantae</taxon>
        <taxon>Streptophyta</taxon>
        <taxon>Embryophyta</taxon>
        <taxon>Tracheophyta</taxon>
        <taxon>Spermatophyta</taxon>
        <taxon>Magnoliopsida</taxon>
        <taxon>eudicotyledons</taxon>
        <taxon>Gunneridae</taxon>
        <taxon>Pentapetalae</taxon>
        <taxon>asterids</taxon>
        <taxon>lamiids</taxon>
        <taxon>Solanales</taxon>
        <taxon>Solanaceae</taxon>
        <taxon>Solanoideae</taxon>
        <taxon>Datureae</taxon>
        <taxon>Datura</taxon>
    </lineage>
</organism>
<sequence length="113" mass="12560">TRTFLINRDVSFIETIFPFKGVKDELEDIFCAEPPIFVSDHLSVPKVIVPVDDVEPVSSPYPPAELTLPILEDSTLLPEHQPPLSPILPVEQSHLYLEGLVGQSNHLFGCKIS</sequence>